<evidence type="ECO:0000256" key="2">
    <source>
        <dbReference type="ARBA" id="ARBA00022801"/>
    </source>
</evidence>
<dbReference type="InterPro" id="IPR050072">
    <property type="entry name" value="Peptidase_M20A"/>
</dbReference>
<evidence type="ECO:0000313" key="4">
    <source>
        <dbReference type="EMBL" id="MDZ5001094.1"/>
    </source>
</evidence>
<sequence>HGSAPERGENAIFKMAPILNELKDLDKELMDNDFLGKGTLTVSEIFYSSPSRCAVADGCSISVDRRVTDGESYEFAINQIKNLPSVKKAKADVSIYNYDKESYTGLSYKTDSYFPTWVIPEEHEVCQTFIEAYRNLFNVEPIVDKWPFSTN</sequence>
<keyword evidence="2" id="KW-0378">Hydrolase</keyword>
<dbReference type="Pfam" id="PF07687">
    <property type="entry name" value="M20_dimer"/>
    <property type="match status" value="1"/>
</dbReference>
<dbReference type="GO" id="GO:0006526">
    <property type="term" value="P:L-arginine biosynthetic process"/>
    <property type="evidence" value="ECO:0007669"/>
    <property type="project" value="TreeGrafter"/>
</dbReference>
<dbReference type="SUPFAM" id="SSF55031">
    <property type="entry name" value="Bacterial exopeptidase dimerisation domain"/>
    <property type="match status" value="1"/>
</dbReference>
<dbReference type="Proteomes" id="UP001291306">
    <property type="component" value="Unassembled WGS sequence"/>
</dbReference>
<feature type="non-terminal residue" evidence="4">
    <location>
        <position position="151"/>
    </location>
</feature>
<dbReference type="PANTHER" id="PTHR43808:SF31">
    <property type="entry name" value="N-ACETYL-L-CITRULLINE DEACETYLASE"/>
    <property type="match status" value="1"/>
</dbReference>
<dbReference type="PANTHER" id="PTHR43808">
    <property type="entry name" value="ACETYLORNITHINE DEACETYLASE"/>
    <property type="match status" value="1"/>
</dbReference>
<proteinExistence type="predicted"/>
<feature type="domain" description="Peptidase M20 dimerisation" evidence="3">
    <location>
        <begin position="1"/>
        <end position="86"/>
    </location>
</feature>
<organism evidence="4 5">
    <name type="scientific">Clostridium perfringens</name>
    <dbReference type="NCBI Taxonomy" id="1502"/>
    <lineage>
        <taxon>Bacteria</taxon>
        <taxon>Bacillati</taxon>
        <taxon>Bacillota</taxon>
        <taxon>Clostridia</taxon>
        <taxon>Eubacteriales</taxon>
        <taxon>Clostridiaceae</taxon>
        <taxon>Clostridium</taxon>
    </lineage>
</organism>
<evidence type="ECO:0000256" key="1">
    <source>
        <dbReference type="ARBA" id="ARBA00022723"/>
    </source>
</evidence>
<feature type="non-terminal residue" evidence="4">
    <location>
        <position position="1"/>
    </location>
</feature>
<dbReference type="Gene3D" id="3.30.70.360">
    <property type="match status" value="1"/>
</dbReference>
<dbReference type="InterPro" id="IPR011650">
    <property type="entry name" value="Peptidase_M20_dimer"/>
</dbReference>
<keyword evidence="1" id="KW-0479">Metal-binding</keyword>
<name>A0AAW9IJ57_CLOPF</name>
<dbReference type="InterPro" id="IPR036264">
    <property type="entry name" value="Bact_exopeptidase_dim_dom"/>
</dbReference>
<evidence type="ECO:0000259" key="3">
    <source>
        <dbReference type="Pfam" id="PF07687"/>
    </source>
</evidence>
<dbReference type="GO" id="GO:0008777">
    <property type="term" value="F:acetylornithine deacetylase activity"/>
    <property type="evidence" value="ECO:0007669"/>
    <property type="project" value="TreeGrafter"/>
</dbReference>
<dbReference type="EMBL" id="WNVC01001016">
    <property type="protein sequence ID" value="MDZ5001094.1"/>
    <property type="molecule type" value="Genomic_DNA"/>
</dbReference>
<gene>
    <name evidence="4" type="ORF">GNF79_18935</name>
</gene>
<protein>
    <submittedName>
        <fullName evidence="4">Peptidase dimerization domain-containing protein</fullName>
    </submittedName>
</protein>
<accession>A0AAW9IJ57</accession>
<dbReference type="RefSeq" id="WP_322459249.1">
    <property type="nucleotide sequence ID" value="NZ_WNVC01001016.1"/>
</dbReference>
<reference evidence="4" key="1">
    <citation type="submission" date="2019-11" db="EMBL/GenBank/DDBJ databases">
        <title>Characterization of Clostridium perfringens isolates from swine manure treated agricultural soils.</title>
        <authorList>
            <person name="Wushke S.T."/>
        </authorList>
    </citation>
    <scope>NUCLEOTIDE SEQUENCE</scope>
    <source>
        <strain evidence="4">X26</strain>
    </source>
</reference>
<dbReference type="AlphaFoldDB" id="A0AAW9IJ57"/>
<evidence type="ECO:0000313" key="5">
    <source>
        <dbReference type="Proteomes" id="UP001291306"/>
    </source>
</evidence>
<comment type="caution">
    <text evidence="4">The sequence shown here is derived from an EMBL/GenBank/DDBJ whole genome shotgun (WGS) entry which is preliminary data.</text>
</comment>